<dbReference type="GO" id="GO:0042995">
    <property type="term" value="C:cell projection"/>
    <property type="evidence" value="ECO:0007669"/>
    <property type="project" value="UniProtKB-SubCell"/>
</dbReference>
<evidence type="ECO:0000259" key="6">
    <source>
        <dbReference type="PROSITE" id="PS50853"/>
    </source>
</evidence>
<evidence type="ECO:0000256" key="3">
    <source>
        <dbReference type="ARBA" id="ARBA00023157"/>
    </source>
</evidence>
<dbReference type="RefSeq" id="WP_108993498.1">
    <property type="nucleotide sequence ID" value="NZ_BDQX01000171.1"/>
</dbReference>
<dbReference type="SUPFAM" id="SSF49373">
    <property type="entry name" value="Invasin/intimin cell-adhesion fragments"/>
    <property type="match status" value="1"/>
</dbReference>
<accession>A0A2R5EXL7</accession>
<dbReference type="SUPFAM" id="SSF49899">
    <property type="entry name" value="Concanavalin A-like lectins/glucanases"/>
    <property type="match status" value="3"/>
</dbReference>
<evidence type="ECO:0000256" key="4">
    <source>
        <dbReference type="ARBA" id="ARBA00023273"/>
    </source>
</evidence>
<dbReference type="InterPro" id="IPR036116">
    <property type="entry name" value="FN3_sf"/>
</dbReference>
<dbReference type="SMART" id="SM00282">
    <property type="entry name" value="LamG"/>
    <property type="match status" value="2"/>
</dbReference>
<dbReference type="InterPro" id="IPR013320">
    <property type="entry name" value="ConA-like_dom_sf"/>
</dbReference>
<feature type="chain" id="PRO_5015305982" description="Fibronectin type-III domain-containing protein" evidence="5">
    <location>
        <begin position="38"/>
        <end position="1384"/>
    </location>
</feature>
<dbReference type="InterPro" id="IPR003961">
    <property type="entry name" value="FN3_dom"/>
</dbReference>
<comment type="caution">
    <text evidence="7">The sequence shown here is derived from an EMBL/GenBank/DDBJ whole genome shotgun (WGS) entry which is preliminary data.</text>
</comment>
<proteinExistence type="predicted"/>
<feature type="domain" description="Fibronectin type-III" evidence="6">
    <location>
        <begin position="875"/>
        <end position="966"/>
    </location>
</feature>
<name>A0A2R5EXL7_9BACL</name>
<evidence type="ECO:0000256" key="2">
    <source>
        <dbReference type="ARBA" id="ARBA00022729"/>
    </source>
</evidence>
<dbReference type="PANTHER" id="PTHR42535:SF2">
    <property type="entry name" value="CHROMOSOME UNDETERMINED SCAFFOLD_146, WHOLE GENOME SHOTGUN SEQUENCE"/>
    <property type="match status" value="1"/>
</dbReference>
<dbReference type="CDD" id="cd00063">
    <property type="entry name" value="FN3"/>
    <property type="match status" value="2"/>
</dbReference>
<keyword evidence="2 5" id="KW-0732">Signal</keyword>
<dbReference type="PROSITE" id="PS50853">
    <property type="entry name" value="FN3"/>
    <property type="match status" value="2"/>
</dbReference>
<feature type="signal peptide" evidence="5">
    <location>
        <begin position="1"/>
        <end position="37"/>
    </location>
</feature>
<keyword evidence="8" id="KW-1185">Reference proteome</keyword>
<sequence length="1384" mass="147225">MSIKPIRKRYQRVFVYLLCFTLAMTITSLGGKETANAAVSPLITSYKPQAVSADVNASYADANGNTVSATIHHPGIAMSLADLDNMRDHVRAGDEPWNTAFEAFAADPQSRPNPRILYEAGNDLFVNIRGPWAFTDANGKYWADPSDYVGTRANTDALVAFKQAVMWYITGDETYRSSAMSIIRSYSGIQSVAPHTSFRFATMTYLLAAAAEIMRYSDTQTASLKWTATDTQNFTNMMELCSVTYNPHSFFMNQHQFTVMGTMARAIFTNDLALYAEAVEAAMVNAAGDDGGRNGSIKHEMRWMTANEMTGEPLDPSDYHVQLMEMGRDVGHAYANIAGLSTLAQTIYAQGTKVDPVDGTMSTAANAVNPFNFLNDRLLEGTSYALKYHLGYDVPWTPAVANQSYAGQIFDKINPDQRGRIDGFNSVLYNYYKYIEGQDMTQEKFKYLAYAYETRMPEVAGKDYPLASLLYTPDAAKTDGLSNRIILGHITGLTATRTGSNTINLRWTAVPDALGYNIYRSTEENGTYTQMNSAPVTSTSYSGTSLTPNTTYYYKVRVSGGSTFADVSATTGGEGIPDFDVSRYSLHVNHKHQSVLRVIHPDRSIQVLNSQASFASSNPAVATVNSAGLVTGISVGTATITATFNGQAYQATVQVIADAALKAWYKLDATSGASAADSSGYGNHGTMNGGTSWTAGKFGNAADLAGTNGYIALPGGIVSDADTITVAAWVNLDTASNWSRIFDFGSGTSTYMYLSPKNGANSKIRFAIKNNNSSEQIIEGQSALPTGGWHHVAVTLNGSTGTLYVDGVQAGSHASMTIKPSDLGATTQNWIGRSQYADPYLDGRVDDFRIYNRAISSSEVTSVMNGQTLGTVTAAPTDVTAATADHRSINISWPAVTGATGYNVYISDSLAENAVYTKVNSQVITGTTYASLGLKPITAYHYKVTAVNAIGESDMSAIASATTDGMPVAGLLSWYKLDETTGALAADASGSGKHGTMNGGTAWATGTIGGAADLAGTNGYIALPGGIVSGTDTLTIAAWVNLDTASNWARIFDFGSGTSISMFLTPRNGANGKIRFAIKNNGSSEQIIDGQSALPTGSWHHVAVTLNGSTGILYVDGSQVGTHTSMTLKPSDLGATTQNWIGRSQYPDPYLDGRVDDFRIYDQALPADEIAALAAPGMIAWYKFDQSSGNTAADASGNFKHGTMYGGAAWTTGKAGNAAELNGTNGYMALPSAVVSGADAITIAAWVNLDSVSNWSRIFDFGSGTATNMFLTPKNGANGKIRFAIKKNGTSEQIIDGQSALPTGGWHHVAVALNGSTGTLYVDGVQVGQNTAMTLKPSDLGATAQNWIGRSQYSTDPYLDGRVDDFRVYNQALSAGEIAALAGL</sequence>
<feature type="domain" description="Fibronectin type-III" evidence="6">
    <location>
        <begin position="489"/>
        <end position="579"/>
    </location>
</feature>
<dbReference type="InterPro" id="IPR006558">
    <property type="entry name" value="LamG-like"/>
</dbReference>
<keyword evidence="4" id="KW-0966">Cell projection</keyword>
<comment type="subcellular location">
    <subcellularLocation>
        <location evidence="1">Cell projection</location>
    </subcellularLocation>
</comment>
<reference evidence="7 8" key="1">
    <citation type="submission" date="2017-08" db="EMBL/GenBank/DDBJ databases">
        <title>Substantial Increase in Enzyme Production by Combined Drug-Resistance Mutations in Paenibacillus agaridevorans.</title>
        <authorList>
            <person name="Tanaka Y."/>
            <person name="Funane K."/>
            <person name="Hosaka T."/>
            <person name="Shiwa Y."/>
            <person name="Fujita N."/>
            <person name="Miyazaki T."/>
            <person name="Yoshikawa H."/>
            <person name="Murakami K."/>
            <person name="Kasahara K."/>
            <person name="Inaoka T."/>
            <person name="Hiraga Y."/>
            <person name="Ochi K."/>
        </authorList>
    </citation>
    <scope>NUCLEOTIDE SEQUENCE [LARGE SCALE GENOMIC DNA]</scope>
    <source>
        <strain evidence="7 8">T-3040</strain>
    </source>
</reference>
<dbReference type="SMART" id="SM00060">
    <property type="entry name" value="FN3"/>
    <property type="match status" value="2"/>
</dbReference>
<dbReference type="InterPro" id="IPR003343">
    <property type="entry name" value="Big_2"/>
</dbReference>
<evidence type="ECO:0000313" key="7">
    <source>
        <dbReference type="EMBL" id="GBG08563.1"/>
    </source>
</evidence>
<dbReference type="Pfam" id="PF02368">
    <property type="entry name" value="Big_2"/>
    <property type="match status" value="1"/>
</dbReference>
<organism evidence="7 8">
    <name type="scientific">Paenibacillus agaridevorans</name>
    <dbReference type="NCBI Taxonomy" id="171404"/>
    <lineage>
        <taxon>Bacteria</taxon>
        <taxon>Bacillati</taxon>
        <taxon>Bacillota</taxon>
        <taxon>Bacilli</taxon>
        <taxon>Bacillales</taxon>
        <taxon>Paenibacillaceae</taxon>
        <taxon>Paenibacillus</taxon>
    </lineage>
</organism>
<dbReference type="Gene3D" id="2.60.120.200">
    <property type="match status" value="3"/>
</dbReference>
<dbReference type="SUPFAM" id="SSF49265">
    <property type="entry name" value="Fibronectin type III"/>
    <property type="match status" value="2"/>
</dbReference>
<dbReference type="InterPro" id="IPR008929">
    <property type="entry name" value="Chondroitin_lyas"/>
</dbReference>
<dbReference type="EMBL" id="BDQX01000171">
    <property type="protein sequence ID" value="GBG08563.1"/>
    <property type="molecule type" value="Genomic_DNA"/>
</dbReference>
<gene>
    <name evidence="7" type="ORF">PAT3040_03150</name>
</gene>
<dbReference type="InterPro" id="IPR013783">
    <property type="entry name" value="Ig-like_fold"/>
</dbReference>
<dbReference type="SMART" id="SM00560">
    <property type="entry name" value="LamGL"/>
    <property type="match status" value="3"/>
</dbReference>
<dbReference type="SUPFAM" id="SSF48230">
    <property type="entry name" value="Chondroitin AC/alginate lyase"/>
    <property type="match status" value="1"/>
</dbReference>
<evidence type="ECO:0000256" key="5">
    <source>
        <dbReference type="SAM" id="SignalP"/>
    </source>
</evidence>
<dbReference type="Gene3D" id="2.60.40.10">
    <property type="entry name" value="Immunoglobulins"/>
    <property type="match status" value="2"/>
</dbReference>
<dbReference type="Pfam" id="PF13385">
    <property type="entry name" value="Laminin_G_3"/>
    <property type="match status" value="3"/>
</dbReference>
<evidence type="ECO:0000313" key="8">
    <source>
        <dbReference type="Proteomes" id="UP000245202"/>
    </source>
</evidence>
<keyword evidence="3" id="KW-1015">Disulfide bond</keyword>
<dbReference type="CDD" id="cd00110">
    <property type="entry name" value="LamG"/>
    <property type="match status" value="1"/>
</dbReference>
<dbReference type="InterPro" id="IPR001791">
    <property type="entry name" value="Laminin_G"/>
</dbReference>
<dbReference type="Pfam" id="PF00041">
    <property type="entry name" value="fn3"/>
    <property type="match status" value="2"/>
</dbReference>
<dbReference type="Gene3D" id="2.60.40.1080">
    <property type="match status" value="1"/>
</dbReference>
<dbReference type="InterPro" id="IPR008964">
    <property type="entry name" value="Invasin/intimin_cell_adhesion"/>
</dbReference>
<dbReference type="SMART" id="SM00635">
    <property type="entry name" value="BID_2"/>
    <property type="match status" value="1"/>
</dbReference>
<dbReference type="Proteomes" id="UP000245202">
    <property type="component" value="Unassembled WGS sequence"/>
</dbReference>
<dbReference type="PANTHER" id="PTHR42535">
    <property type="entry name" value="OOKINETE PROTEIN, PUTATIVE-RELATED"/>
    <property type="match status" value="1"/>
</dbReference>
<protein>
    <recommendedName>
        <fullName evidence="6">Fibronectin type-III domain-containing protein</fullName>
    </recommendedName>
</protein>
<evidence type="ECO:0000256" key="1">
    <source>
        <dbReference type="ARBA" id="ARBA00004316"/>
    </source>
</evidence>